<dbReference type="GO" id="GO:0005886">
    <property type="term" value="C:plasma membrane"/>
    <property type="evidence" value="ECO:0007669"/>
    <property type="project" value="UniProtKB-SubCell"/>
</dbReference>
<dbReference type="InterPro" id="IPR004358">
    <property type="entry name" value="Sig_transdc_His_kin-like_C"/>
</dbReference>
<evidence type="ECO:0000259" key="13">
    <source>
        <dbReference type="PROSITE" id="PS50109"/>
    </source>
</evidence>
<evidence type="ECO:0000313" key="16">
    <source>
        <dbReference type="Proteomes" id="UP000569914"/>
    </source>
</evidence>
<dbReference type="Proteomes" id="UP000569914">
    <property type="component" value="Unassembled WGS sequence"/>
</dbReference>
<sequence length="420" mass="44435">MRIRRLRRSIGLRGRLTLIYGGLFLAAGVTLLITTYLLFQQQLTGQLLRQKVAWIGGPGAEPLPDKAGLPTKSQVYVYTPDGRILSGADARTFMAEQAARLQDAASQSLLLLGGIALLIVGGMAVGLGWLVAGRVLAPLHRVRGAAERIAAAPTANHGLRERIALSGPDDEVKDLADAFDTMVERLDASFAGQQRFVANASHELRTPLALSRAMIELALHRKQTSPDLRRLGEDLLQVNARHETLINGLLVLAGIDNEPLEARPVDLAEIVDHAVGDTAAEAAAAGVTVRATTGPAPTVGDALLLQRLAHNLVQNAIRHNVAEQGWVDVETGAADGQATLRVINSGPVIGAHQVPHLFEPFRRLDADRLAGRNGSGLGLSIVRSVVTAHRGRLDAEPAPGGGLDITISLPASPPALERAG</sequence>
<dbReference type="Pfam" id="PF00672">
    <property type="entry name" value="HAMP"/>
    <property type="match status" value="1"/>
</dbReference>
<dbReference type="InterPro" id="IPR003594">
    <property type="entry name" value="HATPase_dom"/>
</dbReference>
<dbReference type="SUPFAM" id="SSF47384">
    <property type="entry name" value="Homodimeric domain of signal transducing histidine kinase"/>
    <property type="match status" value="1"/>
</dbReference>
<evidence type="ECO:0000256" key="10">
    <source>
        <dbReference type="ARBA" id="ARBA00023012"/>
    </source>
</evidence>
<dbReference type="AlphaFoldDB" id="A0A7Y9IF59"/>
<dbReference type="PANTHER" id="PTHR45436">
    <property type="entry name" value="SENSOR HISTIDINE KINASE YKOH"/>
    <property type="match status" value="1"/>
</dbReference>
<dbReference type="SUPFAM" id="SSF158472">
    <property type="entry name" value="HAMP domain-like"/>
    <property type="match status" value="1"/>
</dbReference>
<dbReference type="Pfam" id="PF00512">
    <property type="entry name" value="HisKA"/>
    <property type="match status" value="1"/>
</dbReference>
<dbReference type="InterPro" id="IPR003660">
    <property type="entry name" value="HAMP_dom"/>
</dbReference>
<dbReference type="InterPro" id="IPR003661">
    <property type="entry name" value="HisK_dim/P_dom"/>
</dbReference>
<comment type="subcellular location">
    <subcellularLocation>
        <location evidence="3">Cell membrane</location>
    </subcellularLocation>
    <subcellularLocation>
        <location evidence="2">Membrane</location>
        <topology evidence="2">Multi-pass membrane protein</topology>
    </subcellularLocation>
</comment>
<evidence type="ECO:0000256" key="3">
    <source>
        <dbReference type="ARBA" id="ARBA00004236"/>
    </source>
</evidence>
<evidence type="ECO:0000256" key="6">
    <source>
        <dbReference type="ARBA" id="ARBA00022679"/>
    </source>
</evidence>
<dbReference type="CDD" id="cd00082">
    <property type="entry name" value="HisKA"/>
    <property type="match status" value="1"/>
</dbReference>
<dbReference type="PROSITE" id="PS50109">
    <property type="entry name" value="HIS_KIN"/>
    <property type="match status" value="1"/>
</dbReference>
<dbReference type="SMART" id="SM00388">
    <property type="entry name" value="HisKA"/>
    <property type="match status" value="1"/>
</dbReference>
<dbReference type="InterPro" id="IPR050428">
    <property type="entry name" value="TCS_sensor_his_kinase"/>
</dbReference>
<dbReference type="RefSeq" id="WP_179757647.1">
    <property type="nucleotide sequence ID" value="NZ_JACCBU010000001.1"/>
</dbReference>
<evidence type="ECO:0000256" key="12">
    <source>
        <dbReference type="SAM" id="Phobius"/>
    </source>
</evidence>
<evidence type="ECO:0000259" key="14">
    <source>
        <dbReference type="PROSITE" id="PS50885"/>
    </source>
</evidence>
<organism evidence="15 16">
    <name type="scientific">Microlunatus parietis</name>
    <dbReference type="NCBI Taxonomy" id="682979"/>
    <lineage>
        <taxon>Bacteria</taxon>
        <taxon>Bacillati</taxon>
        <taxon>Actinomycetota</taxon>
        <taxon>Actinomycetes</taxon>
        <taxon>Propionibacteriales</taxon>
        <taxon>Propionibacteriaceae</taxon>
        <taxon>Microlunatus</taxon>
    </lineage>
</organism>
<dbReference type="EMBL" id="JACCBU010000001">
    <property type="protein sequence ID" value="NYE75079.1"/>
    <property type="molecule type" value="Genomic_DNA"/>
</dbReference>
<evidence type="ECO:0000256" key="8">
    <source>
        <dbReference type="ARBA" id="ARBA00022777"/>
    </source>
</evidence>
<protein>
    <recommendedName>
        <fullName evidence="4">histidine kinase</fullName>
        <ecNumber evidence="4">2.7.13.3</ecNumber>
    </recommendedName>
</protein>
<keyword evidence="7 12" id="KW-0812">Transmembrane</keyword>
<keyword evidence="9 12" id="KW-1133">Transmembrane helix</keyword>
<evidence type="ECO:0000313" key="15">
    <source>
        <dbReference type="EMBL" id="NYE75079.1"/>
    </source>
</evidence>
<evidence type="ECO:0000256" key="4">
    <source>
        <dbReference type="ARBA" id="ARBA00012438"/>
    </source>
</evidence>
<dbReference type="PANTHER" id="PTHR45436:SF15">
    <property type="entry name" value="SENSOR HISTIDINE KINASE CUSS"/>
    <property type="match status" value="1"/>
</dbReference>
<feature type="domain" description="Histidine kinase" evidence="13">
    <location>
        <begin position="199"/>
        <end position="413"/>
    </location>
</feature>
<comment type="caution">
    <text evidence="15">The sequence shown here is derived from an EMBL/GenBank/DDBJ whole genome shotgun (WGS) entry which is preliminary data.</text>
</comment>
<dbReference type="CDD" id="cd06225">
    <property type="entry name" value="HAMP"/>
    <property type="match status" value="1"/>
</dbReference>
<comment type="catalytic activity">
    <reaction evidence="1">
        <text>ATP + protein L-histidine = ADP + protein N-phospho-L-histidine.</text>
        <dbReference type="EC" id="2.7.13.3"/>
    </reaction>
</comment>
<dbReference type="InterPro" id="IPR036890">
    <property type="entry name" value="HATPase_C_sf"/>
</dbReference>
<evidence type="ECO:0000256" key="1">
    <source>
        <dbReference type="ARBA" id="ARBA00000085"/>
    </source>
</evidence>
<dbReference type="InterPro" id="IPR036097">
    <property type="entry name" value="HisK_dim/P_sf"/>
</dbReference>
<evidence type="ECO:0000256" key="7">
    <source>
        <dbReference type="ARBA" id="ARBA00022692"/>
    </source>
</evidence>
<dbReference type="SUPFAM" id="SSF55874">
    <property type="entry name" value="ATPase domain of HSP90 chaperone/DNA topoisomerase II/histidine kinase"/>
    <property type="match status" value="1"/>
</dbReference>
<dbReference type="Pfam" id="PF02518">
    <property type="entry name" value="HATPase_c"/>
    <property type="match status" value="1"/>
</dbReference>
<keyword evidence="10" id="KW-0902">Two-component regulatory system</keyword>
<feature type="transmembrane region" description="Helical" evidence="12">
    <location>
        <begin position="20"/>
        <end position="39"/>
    </location>
</feature>
<accession>A0A7Y9IF59</accession>
<gene>
    <name evidence="15" type="ORF">BKA15_006408</name>
</gene>
<dbReference type="SMART" id="SM00387">
    <property type="entry name" value="HATPase_c"/>
    <property type="match status" value="1"/>
</dbReference>
<dbReference type="PROSITE" id="PS50885">
    <property type="entry name" value="HAMP"/>
    <property type="match status" value="1"/>
</dbReference>
<evidence type="ECO:0000256" key="9">
    <source>
        <dbReference type="ARBA" id="ARBA00022989"/>
    </source>
</evidence>
<dbReference type="GO" id="GO:0000155">
    <property type="term" value="F:phosphorelay sensor kinase activity"/>
    <property type="evidence" value="ECO:0007669"/>
    <property type="project" value="InterPro"/>
</dbReference>
<keyword evidence="8 15" id="KW-0418">Kinase</keyword>
<dbReference type="Gene3D" id="6.10.340.10">
    <property type="match status" value="1"/>
</dbReference>
<dbReference type="PRINTS" id="PR00344">
    <property type="entry name" value="BCTRLSENSOR"/>
</dbReference>
<evidence type="ECO:0000256" key="11">
    <source>
        <dbReference type="ARBA" id="ARBA00023136"/>
    </source>
</evidence>
<evidence type="ECO:0000256" key="2">
    <source>
        <dbReference type="ARBA" id="ARBA00004141"/>
    </source>
</evidence>
<keyword evidence="5" id="KW-0597">Phosphoprotein</keyword>
<evidence type="ECO:0000256" key="5">
    <source>
        <dbReference type="ARBA" id="ARBA00022553"/>
    </source>
</evidence>
<name>A0A7Y9IF59_9ACTN</name>
<reference evidence="15 16" key="1">
    <citation type="submission" date="2020-07" db="EMBL/GenBank/DDBJ databases">
        <title>Sequencing the genomes of 1000 actinobacteria strains.</title>
        <authorList>
            <person name="Klenk H.-P."/>
        </authorList>
    </citation>
    <scope>NUCLEOTIDE SEQUENCE [LARGE SCALE GENOMIC DNA]</scope>
    <source>
        <strain evidence="15 16">DSM 22083</strain>
    </source>
</reference>
<dbReference type="InterPro" id="IPR005467">
    <property type="entry name" value="His_kinase_dom"/>
</dbReference>
<feature type="transmembrane region" description="Helical" evidence="12">
    <location>
        <begin position="109"/>
        <end position="132"/>
    </location>
</feature>
<keyword evidence="11 12" id="KW-0472">Membrane</keyword>
<dbReference type="SMART" id="SM00304">
    <property type="entry name" value="HAMP"/>
    <property type="match status" value="1"/>
</dbReference>
<keyword evidence="6" id="KW-0808">Transferase</keyword>
<feature type="domain" description="HAMP" evidence="14">
    <location>
        <begin position="133"/>
        <end position="191"/>
    </location>
</feature>
<dbReference type="Gene3D" id="1.10.287.130">
    <property type="match status" value="1"/>
</dbReference>
<dbReference type="Gene3D" id="3.30.565.10">
    <property type="entry name" value="Histidine kinase-like ATPase, C-terminal domain"/>
    <property type="match status" value="1"/>
</dbReference>
<keyword evidence="16" id="KW-1185">Reference proteome</keyword>
<proteinExistence type="predicted"/>
<dbReference type="EC" id="2.7.13.3" evidence="4"/>